<feature type="domain" description="MaoC-like" evidence="1">
    <location>
        <begin position="12"/>
        <end position="109"/>
    </location>
</feature>
<comment type="caution">
    <text evidence="2">The sequence shown here is derived from an EMBL/GenBank/DDBJ whole genome shotgun (WGS) entry which is preliminary data.</text>
</comment>
<accession>A0ABS8CET7</accession>
<evidence type="ECO:0000313" key="3">
    <source>
        <dbReference type="Proteomes" id="UP000776983"/>
    </source>
</evidence>
<dbReference type="RefSeq" id="WP_226954978.1">
    <property type="nucleotide sequence ID" value="NZ_JACDXW010000006.1"/>
</dbReference>
<dbReference type="CDD" id="cd03454">
    <property type="entry name" value="YdeM"/>
    <property type="match status" value="1"/>
</dbReference>
<protein>
    <submittedName>
        <fullName evidence="2">MaoC family dehydratase</fullName>
    </submittedName>
</protein>
<dbReference type="EMBL" id="JACDXW010000006">
    <property type="protein sequence ID" value="MCB5364565.1"/>
    <property type="molecule type" value="Genomic_DNA"/>
</dbReference>
<dbReference type="PANTHER" id="PTHR43664:SF1">
    <property type="entry name" value="BETA-METHYLMALYL-COA DEHYDRATASE"/>
    <property type="match status" value="1"/>
</dbReference>
<dbReference type="InterPro" id="IPR052342">
    <property type="entry name" value="MCH/BMMD"/>
</dbReference>
<dbReference type="SUPFAM" id="SSF54637">
    <property type="entry name" value="Thioesterase/thiol ester dehydrase-isomerase"/>
    <property type="match status" value="1"/>
</dbReference>
<keyword evidence="3" id="KW-1185">Reference proteome</keyword>
<evidence type="ECO:0000313" key="2">
    <source>
        <dbReference type="EMBL" id="MCB5364565.1"/>
    </source>
</evidence>
<dbReference type="InterPro" id="IPR002539">
    <property type="entry name" value="MaoC-like_dom"/>
</dbReference>
<sequence length="149" mass="17015">MKFAAFKEGMVITHPPVVVGEEEMLAFSRRYDPQWFHTDPQRAQEGRWEGLIGSGWMTCALAMRMLVDVALHDSEAFGSPGIEDLRWTKPVRPGDALRMETTVLSVRRSTSRPELGILKWTWRLFDQHDELVLELTATSLFDLADKPQA</sequence>
<gene>
    <name evidence="2" type="ORF">H0484_12490</name>
</gene>
<name>A0ABS8CET7_9BURK</name>
<dbReference type="Proteomes" id="UP000776983">
    <property type="component" value="Unassembled WGS sequence"/>
</dbReference>
<dbReference type="InterPro" id="IPR029069">
    <property type="entry name" value="HotDog_dom_sf"/>
</dbReference>
<reference evidence="2 3" key="1">
    <citation type="submission" date="2020-07" db="EMBL/GenBank/DDBJ databases">
        <title>Pusillimonas sp. nov., isolated from poultry manure in Taiwan.</title>
        <authorList>
            <person name="Lin S.-Y."/>
            <person name="Tang Y.-S."/>
            <person name="Young C.-C."/>
        </authorList>
    </citation>
    <scope>NUCLEOTIDE SEQUENCE [LARGE SCALE GENOMIC DNA]</scope>
    <source>
        <strain evidence="2 3">CC-YST705</strain>
    </source>
</reference>
<proteinExistence type="predicted"/>
<dbReference type="Pfam" id="PF01575">
    <property type="entry name" value="MaoC_dehydratas"/>
    <property type="match status" value="1"/>
</dbReference>
<dbReference type="PANTHER" id="PTHR43664">
    <property type="entry name" value="MONOAMINE OXIDASE-RELATED"/>
    <property type="match status" value="1"/>
</dbReference>
<dbReference type="Gene3D" id="3.10.129.10">
    <property type="entry name" value="Hotdog Thioesterase"/>
    <property type="match status" value="1"/>
</dbReference>
<organism evidence="2 3">
    <name type="scientific">Mesopusillimonas faecipullorum</name>
    <dbReference type="NCBI Taxonomy" id="2755040"/>
    <lineage>
        <taxon>Bacteria</taxon>
        <taxon>Pseudomonadati</taxon>
        <taxon>Pseudomonadota</taxon>
        <taxon>Betaproteobacteria</taxon>
        <taxon>Burkholderiales</taxon>
        <taxon>Alcaligenaceae</taxon>
        <taxon>Mesopusillimonas</taxon>
    </lineage>
</organism>
<evidence type="ECO:0000259" key="1">
    <source>
        <dbReference type="Pfam" id="PF01575"/>
    </source>
</evidence>